<dbReference type="PRINTS" id="PR00453">
    <property type="entry name" value="VWFADOMAIN"/>
</dbReference>
<dbReference type="EMBL" id="CAJPWZ010003102">
    <property type="protein sequence ID" value="CAG2251942.1"/>
    <property type="molecule type" value="Genomic_DNA"/>
</dbReference>
<feature type="domain" description="VWFA" evidence="1">
    <location>
        <begin position="683"/>
        <end position="857"/>
    </location>
</feature>
<reference evidence="2" key="1">
    <citation type="submission" date="2021-03" db="EMBL/GenBank/DDBJ databases">
        <authorList>
            <person name="Bekaert M."/>
        </authorList>
    </citation>
    <scope>NUCLEOTIDE SEQUENCE</scope>
</reference>
<dbReference type="InterPro" id="IPR050525">
    <property type="entry name" value="ECM_Assembly_Org"/>
</dbReference>
<dbReference type="CDD" id="cd01450">
    <property type="entry name" value="vWFA_subfamily_ECM"/>
    <property type="match status" value="1"/>
</dbReference>
<comment type="caution">
    <text evidence="2">The sequence shown here is derived from an EMBL/GenBank/DDBJ whole genome shotgun (WGS) entry which is preliminary data.</text>
</comment>
<dbReference type="SUPFAM" id="SSF53300">
    <property type="entry name" value="vWA-like"/>
    <property type="match status" value="1"/>
</dbReference>
<protein>
    <recommendedName>
        <fullName evidence="1">VWFA domain-containing protein</fullName>
    </recommendedName>
</protein>
<organism evidence="2 3">
    <name type="scientific">Mytilus edulis</name>
    <name type="common">Blue mussel</name>
    <dbReference type="NCBI Taxonomy" id="6550"/>
    <lineage>
        <taxon>Eukaryota</taxon>
        <taxon>Metazoa</taxon>
        <taxon>Spiralia</taxon>
        <taxon>Lophotrochozoa</taxon>
        <taxon>Mollusca</taxon>
        <taxon>Bivalvia</taxon>
        <taxon>Autobranchia</taxon>
        <taxon>Pteriomorphia</taxon>
        <taxon>Mytilida</taxon>
        <taxon>Mytiloidea</taxon>
        <taxon>Mytilidae</taxon>
        <taxon>Mytilinae</taxon>
        <taxon>Mytilus</taxon>
    </lineage>
</organism>
<evidence type="ECO:0000313" key="2">
    <source>
        <dbReference type="EMBL" id="CAG2251942.1"/>
    </source>
</evidence>
<dbReference type="InterPro" id="IPR002035">
    <property type="entry name" value="VWF_A"/>
</dbReference>
<accession>A0A8S3VDR2</accession>
<dbReference type="PANTHER" id="PTHR24020">
    <property type="entry name" value="COLLAGEN ALPHA"/>
    <property type="match status" value="1"/>
</dbReference>
<dbReference type="AlphaFoldDB" id="A0A8S3VDR2"/>
<evidence type="ECO:0000259" key="1">
    <source>
        <dbReference type="PROSITE" id="PS50234"/>
    </source>
</evidence>
<dbReference type="InterPro" id="IPR036465">
    <property type="entry name" value="vWFA_dom_sf"/>
</dbReference>
<dbReference type="Proteomes" id="UP000683360">
    <property type="component" value="Unassembled WGS sequence"/>
</dbReference>
<evidence type="ECO:0000313" key="3">
    <source>
        <dbReference type="Proteomes" id="UP000683360"/>
    </source>
</evidence>
<dbReference type="SMART" id="SM00327">
    <property type="entry name" value="VWA"/>
    <property type="match status" value="1"/>
</dbReference>
<dbReference type="OrthoDB" id="18894at2759"/>
<name>A0A8S3VDR2_MYTED</name>
<sequence length="1202" mass="135619">MGFFKIRLQNYSIEDLEAEEKLSFDLTINFCFESNGDCIYNYVIFEDYKISKQPCDWTGGFAVPNFKLNSWLTDHDLSPSLSQLSDLMAAKLLEDLGIAEYLQEPSCNPVTDIAFSDVQSNGWNSACPSAVLPDLPDDVVCHLDSTCTSVTCCAPVGLINRNIHFFLTVDPCNQTFSLGIEKYQFEFSLYETDFNIQKQFHIGHVLEIDYKISDMSGERVYYLDLSIKVCLNDGGPCLIQADIFSNTKLPKIQCSWQKGFTNPDWSLSNWYKQTSLKPNVTLTTDGISQLMFDLGLSKFLYDNKCDYTDPESVFVNAYEGWTSVFPNIKTELPDLPDYLTCYLDSTCLFSVFPDSKIELSDLPVYLTCYLDSTCLFSDCPDIFPDSKIELPDLPDYLTCYLDSTCLFSVFPDSKIELPDLPVYLTCYLDSTCLFSDCPDNCPHSKIKLPDLPDYLTCYLDSTCLFSDYPDNCPDSKIKLPDLPDFFMCYLDSTCLFSDCPDNCPHSKIKLPDLPDYLTCYLDSTCLFSDYPDNCPDSKIQLPDYLTQYLDSTCLFSDCPDNCPDSKIKLLDLPDYLTCHLDSTCMGIQCCWDVDFISRSFHSYLTVDTCNYILKFGVEKLQFEVTLDDYEWGEWKQFDLFGVVSVRQDCDHHVIFDNVLLPKPNCNWNKPYNIPGCKTILPADIVFVVDESGSVGEDNFRDTMAAIADTIDTLVVREDLIRVGMTLFEGTGTSRTLFDLNSSYNKSEIRSWLLSADYQKGATTDIADAFQFACEESFQIVKGERRDAENYLVLLTDGKSDRNKAIDKAALCSSKNVRIITVGIGSGIDVDLLNTTAYQPNYFINTEYSELNTTLPELVTKSVDCSKDFSLAEFLSDSGLSTLGSIAVSKLMDYLGVSEYLLPEQCDMTQLLYNSSVNGWTDDCFVPDKTDLSSYGVCYISHTCTSIDCCVNLPGLHRTIHASIDIDTCNYKLTVDIEKVHVEYSLVNYIWGNTETYSLFGLFNVVFTVENLIDDKLLVTMDISVCLERAGPCEVILNVFKDTRLPKPVCNWKNDFVIPEFSLEKFLSSKGLSSTLKEIPSEVLLQLSNKLGIAPFYLENQCNRADTPYIPNQDGWNNDCLEKVNLPALPNGTTCHLSDDCTGITCCTDVDLLSRSISTSLKLDPCEYTLQVQIEKLVVNISLVDYQFGKQEGVYLFGVIRLK</sequence>
<dbReference type="PANTHER" id="PTHR24020:SF20">
    <property type="entry name" value="PH DOMAIN-CONTAINING PROTEIN"/>
    <property type="match status" value="1"/>
</dbReference>
<gene>
    <name evidence="2" type="ORF">MEDL_63476</name>
</gene>
<proteinExistence type="predicted"/>
<dbReference type="Pfam" id="PF00092">
    <property type="entry name" value="VWA"/>
    <property type="match status" value="1"/>
</dbReference>
<dbReference type="Gene3D" id="3.40.50.410">
    <property type="entry name" value="von Willebrand factor, type A domain"/>
    <property type="match status" value="1"/>
</dbReference>
<dbReference type="PROSITE" id="PS50234">
    <property type="entry name" value="VWFA"/>
    <property type="match status" value="1"/>
</dbReference>
<keyword evidence="3" id="KW-1185">Reference proteome</keyword>